<evidence type="ECO:0000256" key="2">
    <source>
        <dbReference type="ARBA" id="ARBA00008821"/>
    </source>
</evidence>
<dbReference type="InterPro" id="IPR006042">
    <property type="entry name" value="Xan_ur_permease"/>
</dbReference>
<feature type="transmembrane region" description="Helical" evidence="9">
    <location>
        <begin position="378"/>
        <end position="398"/>
    </location>
</feature>
<feature type="transmembrane region" description="Helical" evidence="9">
    <location>
        <begin position="227"/>
        <end position="245"/>
    </location>
</feature>
<feature type="transmembrane region" description="Helical" evidence="9">
    <location>
        <begin position="113"/>
        <end position="133"/>
    </location>
</feature>
<feature type="compositionally biased region" description="Low complexity" evidence="8">
    <location>
        <begin position="13"/>
        <end position="38"/>
    </location>
</feature>
<keyword evidence="6 9" id="KW-1133">Transmembrane helix</keyword>
<dbReference type="Proteomes" id="UP000199597">
    <property type="component" value="Chromosome I"/>
</dbReference>
<dbReference type="PROSITE" id="PS01116">
    <property type="entry name" value="XANTH_URACIL_PERMASE"/>
    <property type="match status" value="1"/>
</dbReference>
<evidence type="ECO:0000313" key="10">
    <source>
        <dbReference type="EMBL" id="SDR76243.1"/>
    </source>
</evidence>
<dbReference type="AlphaFoldDB" id="A0A1H1LNV7"/>
<comment type="subcellular location">
    <subcellularLocation>
        <location evidence="1">Cell membrane</location>
        <topology evidence="1">Multi-pass membrane protein</topology>
    </subcellularLocation>
</comment>
<evidence type="ECO:0000256" key="3">
    <source>
        <dbReference type="ARBA" id="ARBA00022448"/>
    </source>
</evidence>
<evidence type="ECO:0000256" key="8">
    <source>
        <dbReference type="SAM" id="MobiDB-lite"/>
    </source>
</evidence>
<comment type="similarity">
    <text evidence="2">Belongs to the nucleobase:cation symporter-2 (NCS2) (TC 2.A.40) family.</text>
</comment>
<dbReference type="PANTHER" id="PTHR42810">
    <property type="entry name" value="PURINE PERMEASE C1399.01C-RELATED"/>
    <property type="match status" value="1"/>
</dbReference>
<name>A0A1H1LNV7_9MICO</name>
<keyword evidence="5 9" id="KW-0812">Transmembrane</keyword>
<evidence type="ECO:0000256" key="4">
    <source>
        <dbReference type="ARBA" id="ARBA00022475"/>
    </source>
</evidence>
<dbReference type="GO" id="GO:0042907">
    <property type="term" value="F:xanthine transmembrane transporter activity"/>
    <property type="evidence" value="ECO:0007669"/>
    <property type="project" value="TreeGrafter"/>
</dbReference>
<feature type="compositionally biased region" description="Basic and acidic residues" evidence="8">
    <location>
        <begin position="1"/>
        <end position="11"/>
    </location>
</feature>
<feature type="region of interest" description="Disordered" evidence="8">
    <location>
        <begin position="1"/>
        <end position="39"/>
    </location>
</feature>
<evidence type="ECO:0000256" key="6">
    <source>
        <dbReference type="ARBA" id="ARBA00022989"/>
    </source>
</evidence>
<feature type="transmembrane region" description="Helical" evidence="9">
    <location>
        <begin position="83"/>
        <end position="101"/>
    </location>
</feature>
<dbReference type="RefSeq" id="WP_092009187.1">
    <property type="nucleotide sequence ID" value="NZ_LT629766.1"/>
</dbReference>
<feature type="transmembrane region" description="Helical" evidence="9">
    <location>
        <begin position="351"/>
        <end position="372"/>
    </location>
</feature>
<keyword evidence="4" id="KW-1003">Cell membrane</keyword>
<dbReference type="NCBIfam" id="NF037981">
    <property type="entry name" value="NCS2_1"/>
    <property type="match status" value="1"/>
</dbReference>
<feature type="transmembrane region" description="Helical" evidence="9">
    <location>
        <begin position="54"/>
        <end position="77"/>
    </location>
</feature>
<dbReference type="Pfam" id="PF00860">
    <property type="entry name" value="Xan_ur_permease"/>
    <property type="match status" value="1"/>
</dbReference>
<reference evidence="11" key="1">
    <citation type="submission" date="2016-10" db="EMBL/GenBank/DDBJ databases">
        <authorList>
            <person name="Varghese N."/>
            <person name="Submissions S."/>
        </authorList>
    </citation>
    <scope>NUCLEOTIDE SEQUENCE [LARGE SCALE GENOMIC DNA]</scope>
    <source>
        <strain evidence="11">DSM 23676</strain>
    </source>
</reference>
<dbReference type="EMBL" id="LT629766">
    <property type="protein sequence ID" value="SDR76243.1"/>
    <property type="molecule type" value="Genomic_DNA"/>
</dbReference>
<dbReference type="InterPro" id="IPR006043">
    <property type="entry name" value="NCS2"/>
</dbReference>
<keyword evidence="11" id="KW-1185">Reference proteome</keyword>
<evidence type="ECO:0000313" key="11">
    <source>
        <dbReference type="Proteomes" id="UP000199597"/>
    </source>
</evidence>
<dbReference type="OrthoDB" id="9805749at2"/>
<feature type="transmembrane region" description="Helical" evidence="9">
    <location>
        <begin position="139"/>
        <end position="158"/>
    </location>
</feature>
<dbReference type="STRING" id="1136497.SAMN04489752_0182"/>
<feature type="compositionally biased region" description="Basic and acidic residues" evidence="8">
    <location>
        <begin position="479"/>
        <end position="490"/>
    </location>
</feature>
<protein>
    <submittedName>
        <fullName evidence="10">Uracil-xanthine permease</fullName>
    </submittedName>
</protein>
<evidence type="ECO:0000256" key="5">
    <source>
        <dbReference type="ARBA" id="ARBA00022692"/>
    </source>
</evidence>
<feature type="transmembrane region" description="Helical" evidence="9">
    <location>
        <begin position="163"/>
        <end position="183"/>
    </location>
</feature>
<gene>
    <name evidence="10" type="ORF">SAMN04489752_0182</name>
</gene>
<feature type="transmembrane region" description="Helical" evidence="9">
    <location>
        <begin position="265"/>
        <end position="284"/>
    </location>
</feature>
<feature type="transmembrane region" description="Helical" evidence="9">
    <location>
        <begin position="203"/>
        <end position="220"/>
    </location>
</feature>
<evidence type="ECO:0000256" key="7">
    <source>
        <dbReference type="ARBA" id="ARBA00023136"/>
    </source>
</evidence>
<proteinExistence type="inferred from homology"/>
<organism evidence="10 11">
    <name type="scientific">Brevibacterium siliguriense</name>
    <dbReference type="NCBI Taxonomy" id="1136497"/>
    <lineage>
        <taxon>Bacteria</taxon>
        <taxon>Bacillati</taxon>
        <taxon>Actinomycetota</taxon>
        <taxon>Actinomycetes</taxon>
        <taxon>Micrococcales</taxon>
        <taxon>Brevibacteriaceae</taxon>
        <taxon>Brevibacterium</taxon>
    </lineage>
</organism>
<evidence type="ECO:0000256" key="9">
    <source>
        <dbReference type="SAM" id="Phobius"/>
    </source>
</evidence>
<feature type="transmembrane region" description="Helical" evidence="9">
    <location>
        <begin position="437"/>
        <end position="459"/>
    </location>
</feature>
<sequence length="490" mass="50841">MPATPDPDKSDSTVGNDADAAVDTDTTPSADTTASGTTVHPVDQLRPIRNLVPFAIQHVLVMVATPISSVFLIATALGLDARTTSAVLSAVFVFSGLGSILQSVGVWKIGVRLPFVMLPGGAATILFITISQGTDVETAVGAVLLTGVFYILAVTLFVKVLKFFPPLVIGIMVIVIGINLVQVTGKLMVGEPDSPDFGDPQNLLLGLITILITIACFRFFRGMLGKLSVAVGLVGGTIVGAFMGATDFSGQTDGPLFAVPTLFPFGSPKFDLIAAIPMLLWALASMAEATGQTIINGEVVGQKVEPHRAVPRLIRSDGIITILGGLFGTPAMVTSGENVGIVRASGVRSRYVTAIAGILLILIGLSPVARILNGVPSAVVGGTAVVVFAIIAVLGIQMLAKIDFNQTGNLITATVGLAAGLMPVLLPGMYAKLPQSASSLLGSGVAMAAFVSVLLNLLFHHTGKRNRHPKARTPIADPSKLDQRPADYRI</sequence>
<accession>A0A1H1LNV7</accession>
<feature type="region of interest" description="Disordered" evidence="8">
    <location>
        <begin position="465"/>
        <end position="490"/>
    </location>
</feature>
<keyword evidence="3" id="KW-0813">Transport</keyword>
<dbReference type="GO" id="GO:0005886">
    <property type="term" value="C:plasma membrane"/>
    <property type="evidence" value="ECO:0007669"/>
    <property type="project" value="UniProtKB-SubCell"/>
</dbReference>
<feature type="transmembrane region" description="Helical" evidence="9">
    <location>
        <begin position="410"/>
        <end position="431"/>
    </location>
</feature>
<evidence type="ECO:0000256" key="1">
    <source>
        <dbReference type="ARBA" id="ARBA00004651"/>
    </source>
</evidence>
<dbReference type="PANTHER" id="PTHR42810:SF4">
    <property type="entry name" value="URIC ACID TRANSPORTER UACT"/>
    <property type="match status" value="1"/>
</dbReference>
<keyword evidence="7 9" id="KW-0472">Membrane</keyword>